<dbReference type="Gene3D" id="3.10.580.10">
    <property type="entry name" value="CBS-domain"/>
    <property type="match status" value="1"/>
</dbReference>
<protein>
    <submittedName>
        <fullName evidence="2">NTP transferase domain-containing protein</fullName>
    </submittedName>
</protein>
<dbReference type="Pfam" id="PF00483">
    <property type="entry name" value="NTP_transferase"/>
    <property type="match status" value="1"/>
</dbReference>
<organism evidence="2 3">
    <name type="scientific">Cyclobacterium plantarum</name>
    <dbReference type="NCBI Taxonomy" id="2716263"/>
    <lineage>
        <taxon>Bacteria</taxon>
        <taxon>Pseudomonadati</taxon>
        <taxon>Bacteroidota</taxon>
        <taxon>Cytophagia</taxon>
        <taxon>Cytophagales</taxon>
        <taxon>Cyclobacteriaceae</taxon>
        <taxon>Cyclobacterium</taxon>
    </lineage>
</organism>
<dbReference type="SUPFAM" id="SSF54631">
    <property type="entry name" value="CBS-domain pair"/>
    <property type="match status" value="1"/>
</dbReference>
<keyword evidence="3" id="KW-1185">Reference proteome</keyword>
<dbReference type="PANTHER" id="PTHR22572">
    <property type="entry name" value="SUGAR-1-PHOSPHATE GUANYL TRANSFERASE"/>
    <property type="match status" value="1"/>
</dbReference>
<evidence type="ECO:0000313" key="3">
    <source>
        <dbReference type="Proteomes" id="UP000649799"/>
    </source>
</evidence>
<reference evidence="2 3" key="1">
    <citation type="submission" date="2020-03" db="EMBL/GenBank/DDBJ databases">
        <title>Cyclobacterium plantarum sp. nov., a marine bacterium isolated from a coastal-marine wetland.</title>
        <authorList>
            <person name="Sanchez-Porro C."/>
            <person name="Ventosa A."/>
            <person name="Amoozegar M."/>
        </authorList>
    </citation>
    <scope>NUCLEOTIDE SEQUENCE [LARGE SCALE GENOMIC DNA]</scope>
    <source>
        <strain evidence="2 3">GBPx2</strain>
    </source>
</reference>
<accession>A0ABX0H6N3</accession>
<dbReference type="RefSeq" id="WP_166142689.1">
    <property type="nucleotide sequence ID" value="NZ_JAANYN010000001.1"/>
</dbReference>
<dbReference type="GO" id="GO:0016740">
    <property type="term" value="F:transferase activity"/>
    <property type="evidence" value="ECO:0007669"/>
    <property type="project" value="UniProtKB-KW"/>
</dbReference>
<keyword evidence="2" id="KW-0808">Transferase</keyword>
<feature type="domain" description="Nucleotidyl transferase" evidence="1">
    <location>
        <begin position="127"/>
        <end position="347"/>
    </location>
</feature>
<dbReference type="Gene3D" id="3.90.550.10">
    <property type="entry name" value="Spore Coat Polysaccharide Biosynthesis Protein SpsA, Chain A"/>
    <property type="match status" value="1"/>
</dbReference>
<dbReference type="InterPro" id="IPR005835">
    <property type="entry name" value="NTP_transferase_dom"/>
</dbReference>
<dbReference type="EMBL" id="JAANYN010000001">
    <property type="protein sequence ID" value="NHE55625.1"/>
    <property type="molecule type" value="Genomic_DNA"/>
</dbReference>
<evidence type="ECO:0000259" key="1">
    <source>
        <dbReference type="Pfam" id="PF00483"/>
    </source>
</evidence>
<dbReference type="InterPro" id="IPR046342">
    <property type="entry name" value="CBS_dom_sf"/>
</dbReference>
<comment type="caution">
    <text evidence="2">The sequence shown here is derived from an EMBL/GenBank/DDBJ whole genome shotgun (WGS) entry which is preliminary data.</text>
</comment>
<dbReference type="CDD" id="cd06426">
    <property type="entry name" value="NTP_transferase_like_2"/>
    <property type="match status" value="1"/>
</dbReference>
<dbReference type="SUPFAM" id="SSF53448">
    <property type="entry name" value="Nucleotide-diphospho-sugar transferases"/>
    <property type="match status" value="1"/>
</dbReference>
<dbReference type="InterPro" id="IPR029044">
    <property type="entry name" value="Nucleotide-diphossugar_trans"/>
</dbReference>
<name>A0ABX0H6N3_9BACT</name>
<sequence length="350" mass="40281">MDLEGRIITKEKTILDALRKMDSIDKKLLVVLDNQQFDGLISVGDIQRAIIQNKPLETPIGDILRKKIRVAKPNDSFDSIKQMMLDFRMELCPVINENQEILKIYFWEDIFKEQELQPKNQFDLPVVIMAGGFGTRLKPITNVIPKPLIPIGEKTMLEHIFDRFSKHGCNSFHISVNYKADLIDFYLKSKNLPYSIDYFKEDKPMGTAGSLSLLKGVINETFFVSNCDILIEQDYSEILEYHKTNKNDITIIAALKHYSIPYGTIETTHNGQLVSLLEKPELTFKINSGMYILEPDLLNEIPENEFIHITQLINKIHNKGRNVGVFPVSEKSWKDIGEWEEYLKISKSNG</sequence>
<evidence type="ECO:0000313" key="2">
    <source>
        <dbReference type="EMBL" id="NHE55625.1"/>
    </source>
</evidence>
<dbReference type="InterPro" id="IPR050486">
    <property type="entry name" value="Mannose-1P_guanyltransferase"/>
</dbReference>
<proteinExistence type="predicted"/>
<gene>
    <name evidence="2" type="ORF">G9Q97_02230</name>
</gene>
<dbReference type="Proteomes" id="UP000649799">
    <property type="component" value="Unassembled WGS sequence"/>
</dbReference>